<name>A0A1I7WW03_HETBA</name>
<keyword evidence="1" id="KW-1133">Transmembrane helix</keyword>
<protein>
    <submittedName>
        <fullName evidence="3">Helitron_like_N domain-containing protein</fullName>
    </submittedName>
</protein>
<accession>A0A1I7WW03</accession>
<keyword evidence="1" id="KW-0472">Membrane</keyword>
<organism evidence="2 3">
    <name type="scientific">Heterorhabditis bacteriophora</name>
    <name type="common">Entomopathogenic nematode worm</name>
    <dbReference type="NCBI Taxonomy" id="37862"/>
    <lineage>
        <taxon>Eukaryota</taxon>
        <taxon>Metazoa</taxon>
        <taxon>Ecdysozoa</taxon>
        <taxon>Nematoda</taxon>
        <taxon>Chromadorea</taxon>
        <taxon>Rhabditida</taxon>
        <taxon>Rhabditina</taxon>
        <taxon>Rhabditomorpha</taxon>
        <taxon>Strongyloidea</taxon>
        <taxon>Heterorhabditidae</taxon>
        <taxon>Heterorhabditis</taxon>
    </lineage>
</organism>
<evidence type="ECO:0000313" key="3">
    <source>
        <dbReference type="WBParaSite" id="Hba_09360"/>
    </source>
</evidence>
<keyword evidence="2" id="KW-1185">Reference proteome</keyword>
<dbReference type="AlphaFoldDB" id="A0A1I7WW03"/>
<reference evidence="3" key="1">
    <citation type="submission" date="2016-11" db="UniProtKB">
        <authorList>
            <consortium name="WormBaseParasite"/>
        </authorList>
    </citation>
    <scope>IDENTIFICATION</scope>
</reference>
<keyword evidence="1" id="KW-0812">Transmembrane</keyword>
<dbReference type="WBParaSite" id="Hba_09360">
    <property type="protein sequence ID" value="Hba_09360"/>
    <property type="gene ID" value="Hba_09360"/>
</dbReference>
<feature type="transmembrane region" description="Helical" evidence="1">
    <location>
        <begin position="61"/>
        <end position="81"/>
    </location>
</feature>
<dbReference type="Proteomes" id="UP000095283">
    <property type="component" value="Unplaced"/>
</dbReference>
<sequence>MGVIQRLPDDVVNRIAAGEVVVRPANAIIIGCLENPELVINSRLLLLPSLLIKFAPIKGNTLVTCNLIRIIYVILALFYFLHCKSYYYKLRRVFKHHAEETARIADVVTRYAVNRPDVSFAMRRGGSGTDFRTSGHGDRNVTVAALLGKECAEVEGIPILLYFLYIQMTLFTVSSWEQFLTEVYVFHSNVSDTVNDSSLCSELIDHIENMQCLMRINPNFILGHYFMIFYDKEIAPRSINEICSGSQQLLTDSQIERTPSQAQVSSNFVSLFDKYNNFLNL</sequence>
<evidence type="ECO:0000256" key="1">
    <source>
        <dbReference type="SAM" id="Phobius"/>
    </source>
</evidence>
<proteinExistence type="predicted"/>
<evidence type="ECO:0000313" key="2">
    <source>
        <dbReference type="Proteomes" id="UP000095283"/>
    </source>
</evidence>